<dbReference type="InterPro" id="IPR019927">
    <property type="entry name" value="Ribosomal_uL3_bac/org-type"/>
</dbReference>
<sequence length="219" mass="24290">MLGLICKKIGITRIFAMNNLFIPVSILKIENNRIVQIKNIHIDGYDAVQVSYGKKKNNRILRSEIGHYAKSNVNVGIGLFEFRVSNINNYYLGQVINLDLFLNLKIVDVIGISKGKGFSGTVKRWNFKTQDATHGNSLSHRAPGSIGQNQTPGRVFKGKKMSGRLGNERVTIQNLKIFSIDSKNDLLLINGILPGKNGGNLIVKPSIKGYSKNGIINKR</sequence>
<dbReference type="Gene3D" id="2.40.30.10">
    <property type="entry name" value="Translation factors"/>
    <property type="match status" value="1"/>
</dbReference>
<dbReference type="GO" id="GO:0022625">
    <property type="term" value="C:cytosolic large ribosomal subunit"/>
    <property type="evidence" value="ECO:0007669"/>
    <property type="project" value="TreeGrafter"/>
</dbReference>
<dbReference type="GO" id="GO:0006412">
    <property type="term" value="P:translation"/>
    <property type="evidence" value="ECO:0007669"/>
    <property type="project" value="UniProtKB-UniRule"/>
</dbReference>
<dbReference type="AlphaFoldDB" id="A0A346DZN0"/>
<name>A0A346DZN0_9ENTR</name>
<evidence type="ECO:0000256" key="2">
    <source>
        <dbReference type="ARBA" id="ARBA00022481"/>
    </source>
</evidence>
<gene>
    <name evidence="8" type="primary">rplC</name>
    <name evidence="12" type="ORF">C9I82_217</name>
</gene>
<evidence type="ECO:0000313" key="13">
    <source>
        <dbReference type="Proteomes" id="UP000256856"/>
    </source>
</evidence>
<evidence type="ECO:0000256" key="7">
    <source>
        <dbReference type="ARBA" id="ARBA00035243"/>
    </source>
</evidence>
<evidence type="ECO:0000256" key="9">
    <source>
        <dbReference type="RuleBase" id="RU003905"/>
    </source>
</evidence>
<dbReference type="Gene3D" id="3.30.160.810">
    <property type="match status" value="1"/>
</dbReference>
<feature type="region of interest" description="Disordered" evidence="11">
    <location>
        <begin position="133"/>
        <end position="152"/>
    </location>
</feature>
<comment type="similarity">
    <text evidence="1 8 9">Belongs to the universal ribosomal protein uL3 family.</text>
</comment>
<dbReference type="SUPFAM" id="SSF50447">
    <property type="entry name" value="Translation proteins"/>
    <property type="match status" value="1"/>
</dbReference>
<keyword evidence="4 8" id="KW-0694">RNA-binding</keyword>
<dbReference type="NCBIfam" id="TIGR03625">
    <property type="entry name" value="L3_bact"/>
    <property type="match status" value="1"/>
</dbReference>
<dbReference type="PANTHER" id="PTHR11229:SF16">
    <property type="entry name" value="LARGE RIBOSOMAL SUBUNIT PROTEIN UL3C"/>
    <property type="match status" value="1"/>
</dbReference>
<keyword evidence="13" id="KW-1185">Reference proteome</keyword>
<protein>
    <recommendedName>
        <fullName evidence="7 8">Large ribosomal subunit protein uL3</fullName>
    </recommendedName>
</protein>
<dbReference type="InterPro" id="IPR009000">
    <property type="entry name" value="Transl_B-barrel_sf"/>
</dbReference>
<evidence type="ECO:0000313" key="12">
    <source>
        <dbReference type="EMBL" id="AXN02185.1"/>
    </source>
</evidence>
<dbReference type="Proteomes" id="UP000256856">
    <property type="component" value="Chromosome"/>
</dbReference>
<evidence type="ECO:0000256" key="5">
    <source>
        <dbReference type="ARBA" id="ARBA00022980"/>
    </source>
</evidence>
<dbReference type="Pfam" id="PF00297">
    <property type="entry name" value="Ribosomal_L3"/>
    <property type="match status" value="1"/>
</dbReference>
<dbReference type="GO" id="GO:0019843">
    <property type="term" value="F:rRNA binding"/>
    <property type="evidence" value="ECO:0007669"/>
    <property type="project" value="UniProtKB-UniRule"/>
</dbReference>
<dbReference type="RefSeq" id="WP_115956016.1">
    <property type="nucleotide sequence ID" value="NZ_CP028374.1"/>
</dbReference>
<dbReference type="InterPro" id="IPR019926">
    <property type="entry name" value="Ribosomal_uL3_CS"/>
</dbReference>
<keyword evidence="2 8" id="KW-0488">Methylation</keyword>
<dbReference type="OrthoDB" id="9806135at2"/>
<dbReference type="KEGG" id="ppet:C9I82_217"/>
<reference evidence="12 13" key="1">
    <citation type="submission" date="2018-03" db="EMBL/GenBank/DDBJ databases">
        <title>A parallel universe: an anciently diverged bacterial symbiosis in a Hawaiian planthopper (Hemiptera: Cixiidae) reveals rearranged nutritional responsibilities.</title>
        <authorList>
            <person name="Bennett G."/>
            <person name="Mao M."/>
        </authorList>
    </citation>
    <scope>NUCLEOTIDE SEQUENCE [LARGE SCALE GENOMIC DNA]</scope>
    <source>
        <strain evidence="12 13">OLIH</strain>
    </source>
</reference>
<dbReference type="PROSITE" id="PS00474">
    <property type="entry name" value="RIBOSOMAL_L3"/>
    <property type="match status" value="1"/>
</dbReference>
<feature type="modified residue" description="N5-methylglutamine" evidence="8">
    <location>
        <position position="150"/>
    </location>
</feature>
<dbReference type="EMBL" id="CP028374">
    <property type="protein sequence ID" value="AXN02185.1"/>
    <property type="molecule type" value="Genomic_DNA"/>
</dbReference>
<keyword evidence="6 8" id="KW-0687">Ribonucleoprotein</keyword>
<evidence type="ECO:0000256" key="10">
    <source>
        <dbReference type="RuleBase" id="RU003906"/>
    </source>
</evidence>
<evidence type="ECO:0000256" key="6">
    <source>
        <dbReference type="ARBA" id="ARBA00023274"/>
    </source>
</evidence>
<comment type="function">
    <text evidence="8 10">One of the primary rRNA binding proteins, it binds directly near the 3'-end of the 23S rRNA, where it nucleates assembly of the 50S subunit.</text>
</comment>
<keyword evidence="5 8" id="KW-0689">Ribosomal protein</keyword>
<dbReference type="InterPro" id="IPR000597">
    <property type="entry name" value="Ribosomal_uL3"/>
</dbReference>
<proteinExistence type="inferred from homology"/>
<keyword evidence="3 8" id="KW-0699">rRNA-binding</keyword>
<evidence type="ECO:0000256" key="3">
    <source>
        <dbReference type="ARBA" id="ARBA00022730"/>
    </source>
</evidence>
<evidence type="ECO:0000256" key="11">
    <source>
        <dbReference type="SAM" id="MobiDB-lite"/>
    </source>
</evidence>
<organism evidence="12 13">
    <name type="scientific">Candidatus Purcelliella pentastirinorum</name>
    <dbReference type="NCBI Taxonomy" id="472834"/>
    <lineage>
        <taxon>Bacteria</taxon>
        <taxon>Pseudomonadati</taxon>
        <taxon>Pseudomonadota</taxon>
        <taxon>Gammaproteobacteria</taxon>
        <taxon>Enterobacterales</taxon>
        <taxon>Enterobacteriaceae</taxon>
        <taxon>Candidatus Purcelliella</taxon>
    </lineage>
</organism>
<dbReference type="PANTHER" id="PTHR11229">
    <property type="entry name" value="50S RIBOSOMAL PROTEIN L3"/>
    <property type="match status" value="1"/>
</dbReference>
<evidence type="ECO:0000256" key="4">
    <source>
        <dbReference type="ARBA" id="ARBA00022884"/>
    </source>
</evidence>
<dbReference type="GO" id="GO:0003735">
    <property type="term" value="F:structural constituent of ribosome"/>
    <property type="evidence" value="ECO:0007669"/>
    <property type="project" value="UniProtKB-UniRule"/>
</dbReference>
<accession>A0A346DZN0</accession>
<comment type="subunit">
    <text evidence="8 10">Part of the 50S ribosomal subunit. Forms a cluster with proteins L14 and L19.</text>
</comment>
<evidence type="ECO:0000256" key="8">
    <source>
        <dbReference type="HAMAP-Rule" id="MF_01325"/>
    </source>
</evidence>
<evidence type="ECO:0000256" key="1">
    <source>
        <dbReference type="ARBA" id="ARBA00006540"/>
    </source>
</evidence>
<dbReference type="HAMAP" id="MF_01325_B">
    <property type="entry name" value="Ribosomal_uL3_B"/>
    <property type="match status" value="1"/>
</dbReference>
<comment type="PTM">
    <text evidence="8">Methylated by PrmB.</text>
</comment>
<dbReference type="FunFam" id="2.40.30.10:FF:000004">
    <property type="entry name" value="50S ribosomal protein L3"/>
    <property type="match status" value="1"/>
</dbReference>